<evidence type="ECO:0008006" key="2">
    <source>
        <dbReference type="Google" id="ProtNLM"/>
    </source>
</evidence>
<protein>
    <recommendedName>
        <fullName evidence="2">Thioredoxin domain-containing protein</fullName>
    </recommendedName>
</protein>
<name>A0A0W8FA22_9ZZZZ</name>
<gene>
    <name evidence="1" type="ORF">ASZ90_012645</name>
</gene>
<reference evidence="1" key="1">
    <citation type="journal article" date="2015" name="Proc. Natl. Acad. Sci. U.S.A.">
        <title>Networks of energetic and metabolic interactions define dynamics in microbial communities.</title>
        <authorList>
            <person name="Embree M."/>
            <person name="Liu J.K."/>
            <person name="Al-Bassam M.M."/>
            <person name="Zengler K."/>
        </authorList>
    </citation>
    <scope>NUCLEOTIDE SEQUENCE</scope>
</reference>
<accession>A0A0W8FA22</accession>
<evidence type="ECO:0000313" key="1">
    <source>
        <dbReference type="EMBL" id="KUG17720.1"/>
    </source>
</evidence>
<dbReference type="InterPro" id="IPR036249">
    <property type="entry name" value="Thioredoxin-like_sf"/>
</dbReference>
<sequence length="190" mass="21504">MLDRFTNFLTILITSLLAISLFCAFALAEEEDDNGPEHSLGSGDSDWWTTYPDKNIDSGSAVNHPDWVIEALEDRPLLILIHQNNCLPCVTHVPRINDAIKIHNDDIRFYSILAEGDGILKAMEVLDIYSPTGKKQYVPTTIFLTLIENEDGEVEVGWHSEIDIMSTDDINSYADDSIYYHQQNAADWEQ</sequence>
<comment type="caution">
    <text evidence="1">The sequence shown here is derived from an EMBL/GenBank/DDBJ whole genome shotgun (WGS) entry which is preliminary data.</text>
</comment>
<dbReference type="AlphaFoldDB" id="A0A0W8FA22"/>
<dbReference type="SUPFAM" id="SSF52833">
    <property type="entry name" value="Thioredoxin-like"/>
    <property type="match status" value="1"/>
</dbReference>
<dbReference type="EMBL" id="LNQE01001425">
    <property type="protein sequence ID" value="KUG17720.1"/>
    <property type="molecule type" value="Genomic_DNA"/>
</dbReference>
<proteinExistence type="predicted"/>
<organism evidence="1">
    <name type="scientific">hydrocarbon metagenome</name>
    <dbReference type="NCBI Taxonomy" id="938273"/>
    <lineage>
        <taxon>unclassified sequences</taxon>
        <taxon>metagenomes</taxon>
        <taxon>ecological metagenomes</taxon>
    </lineage>
</organism>